<dbReference type="InterPro" id="IPR049120">
    <property type="entry name" value="A2M_bMG2"/>
</dbReference>
<dbReference type="EMBL" id="JAFVMF010000011">
    <property type="protein sequence ID" value="MBO1360470.1"/>
    <property type="molecule type" value="Genomic_DNA"/>
</dbReference>
<dbReference type="Proteomes" id="UP000664771">
    <property type="component" value="Unassembled WGS sequence"/>
</dbReference>
<comment type="caution">
    <text evidence="6">The sequence shown here is derived from an EMBL/GenBank/DDBJ whole genome shotgun (WGS) entry which is preliminary data.</text>
</comment>
<feature type="signal peptide" evidence="3">
    <location>
        <begin position="1"/>
        <end position="21"/>
    </location>
</feature>
<dbReference type="InterPro" id="IPR026284">
    <property type="entry name" value="A2MG_proteobact"/>
</dbReference>
<evidence type="ECO:0000256" key="3">
    <source>
        <dbReference type="SAM" id="SignalP"/>
    </source>
</evidence>
<reference evidence="6 7" key="1">
    <citation type="submission" date="2021-03" db="EMBL/GenBank/DDBJ databases">
        <title>The complete genome sequence of Acetobacter sacchari TBRC 11175.</title>
        <authorList>
            <person name="Charoenyingcharoen P."/>
            <person name="Yukphan P."/>
        </authorList>
    </citation>
    <scope>NUCLEOTIDE SEQUENCE [LARGE SCALE GENOMIC DNA]</scope>
    <source>
        <strain evidence="6 7">TBRC 11175</strain>
    </source>
</reference>
<dbReference type="Pfam" id="PF17972">
    <property type="entry name" value="bMG5"/>
    <property type="match status" value="1"/>
</dbReference>
<dbReference type="Pfam" id="PF17973">
    <property type="entry name" value="bMG10"/>
    <property type="match status" value="1"/>
</dbReference>
<dbReference type="Pfam" id="PF07703">
    <property type="entry name" value="A2M_BRD"/>
    <property type="match status" value="1"/>
</dbReference>
<evidence type="ECO:0000259" key="4">
    <source>
        <dbReference type="SMART" id="SM01359"/>
    </source>
</evidence>
<dbReference type="InterPro" id="IPR008930">
    <property type="entry name" value="Terpenoid_cyclase/PrenylTrfase"/>
</dbReference>
<evidence type="ECO:0000259" key="5">
    <source>
        <dbReference type="SMART" id="SM01360"/>
    </source>
</evidence>
<keyword evidence="7" id="KW-1185">Reference proteome</keyword>
<gene>
    <name evidence="6" type="ORF">J2D73_11790</name>
</gene>
<evidence type="ECO:0000256" key="2">
    <source>
        <dbReference type="ARBA" id="ARBA00022729"/>
    </source>
</evidence>
<proteinExistence type="inferred from homology"/>
<protein>
    <submittedName>
        <fullName evidence="6">Alpha-2-macroglobulin family protein</fullName>
    </submittedName>
</protein>
<evidence type="ECO:0000256" key="1">
    <source>
        <dbReference type="ARBA" id="ARBA00010556"/>
    </source>
</evidence>
<dbReference type="PANTHER" id="PTHR40094">
    <property type="entry name" value="ALPHA-2-MACROGLOBULIN HOMOLOG"/>
    <property type="match status" value="1"/>
</dbReference>
<dbReference type="InterPro" id="IPR041246">
    <property type="entry name" value="Bact_MG10"/>
</dbReference>
<dbReference type="RefSeq" id="WP_207881745.1">
    <property type="nucleotide sequence ID" value="NZ_JAFVMF010000011.1"/>
</dbReference>
<dbReference type="SMART" id="SM01359">
    <property type="entry name" value="A2M_N_2"/>
    <property type="match status" value="1"/>
</dbReference>
<dbReference type="PIRSF" id="PIRSF038980">
    <property type="entry name" value="A2M_bac"/>
    <property type="match status" value="1"/>
</dbReference>
<dbReference type="Pfam" id="PF01835">
    <property type="entry name" value="MG2"/>
    <property type="match status" value="1"/>
</dbReference>
<dbReference type="Pfam" id="PF17962">
    <property type="entry name" value="bMG6"/>
    <property type="match status" value="1"/>
</dbReference>
<dbReference type="Pfam" id="PF21142">
    <property type="entry name" value="A2M_bMG2"/>
    <property type="match status" value="1"/>
</dbReference>
<dbReference type="InterPro" id="IPR002890">
    <property type="entry name" value="MG2"/>
</dbReference>
<dbReference type="InterPro" id="IPR001599">
    <property type="entry name" value="Macroglobln_a2"/>
</dbReference>
<dbReference type="PANTHER" id="PTHR40094:SF1">
    <property type="entry name" value="UBIQUITIN DOMAIN-CONTAINING PROTEIN"/>
    <property type="match status" value="1"/>
</dbReference>
<dbReference type="Gene3D" id="2.60.40.1930">
    <property type="match status" value="1"/>
</dbReference>
<sequence length="1660" mass="174923">MDKRLALFALASIYYVTPLYADAPNVQAESVKPVLNFQRLTLSTGGARPEVCLKFDRPLDSTATPQYADHLTLTPSLRPDVRVDDHDLCIGGLAWGARYQIALSSGVHDADGGRLAAPVHVTVSTGDRTPQLALGGGGYVLPRKTAAGVDVQTVNMDHVRVAVWRMSQASSLRLTNGSDDYPRVDLSTSAMNSWEFTRLRDSQLTKIWSGVLDVDNSRNATVTTAFPLAGLIQGQKPGLYLVTAENAATPSSRSLLAPDASQDGMGANDGSLAAHWINVSDLGLSAIRGQDGLHVFARSLATATPLSGVTVTLTAQGGDELGVVRTDKTGQAIFAPGLMRGARAETPTSVAANGPDGDFAMIRVNQSWFDLSDRGADGQPMPGEQQAELVTDRGIYRPGETVNVTALLRDHRGNALSSQPLILVLTRPDGVEARRATLPARSGGGFVTTEALTDSAPLGSWTLKAYADPTSAPIGSASFDVQDFVPQTLAVTVSADSKTFPVDGPMNVKLDGRYLYGTPAAGLHGDGTVKIVADDAPIEGLSDYSFGLNTQKVQGDEQKLTVPDADPQGHATISVHPDVPSGLTMPLKVEINAAMQDPAGRSVGQTLTLPLARTRPLIGVKTHDSGGDGDTQTVPAEIVTFGPDNKPVAVKGLAWSVVRENIVYDWIHDDGRWSFREHVLDEPVQHGATDTGADGHAALSESLPPARYRLVVTDPATGAASSREFYVGWWSAGDDKPTAPDRLVVTAKDKILPETGATSVHIDAPFAGKAQIVVATDRIESVRDVDVPKGGVDVPVKASADWPGGAYVLATLYRPLNAPARSHEPTRAVGLTYVGLDQSAHKLAVTLDAPSVIRPQGKLTVPVTVHGGAVGPIHLTLSAVDKGILGLTAWTQPDVFKALYGRRELAVDVTDTYAQLLSPTGSVGAIHEGGDEGGGPTGLGVTSTRVVSLFSGEVTPDANGRASVTLDVPDFEGALGLMATAWRDDAVGGGEAETVVRDPVFADLTLPRFLAPGDAAVSLVSLVNTDGAPGRYSVSIKADGPVVATGPHEFSADLAQGARQGFSTTLTATASGVGHMTATLRDVGGKVLLTRNWDMQVRSGHLPLTQSMLRKQAPGESYTVDPAALAAFEPGASVTVSYSGIGGVDTIGLLQSLEGFAWGDSESLASAARPLLLFRGHKQLGLETIAGGPDKRIRDAVATLLDREDAGGRIGDWRLNDGGTLPWTQIYLVDFLTRAKVAGYAVPDDALRHALDWLDTEQAQGRASEDGENARDNSVTPDTRAYALYVLARAGRLDAPALRALYDNVDTVGGHGARRLFWGGGDAAEATQADALALGHLAGGLALSSQRKSSDDVFGMAVDALGPPRVGRPGLFDWTYWAYVRDLAGLTPLAAESGNGGLAQKLADRFADLTLSPAELPDQTKTGLLETAAAMNRDVAGRSITVNGQVQPTPLQLPLAFTPNSSELQGYKVTNSGSTPLWLAVTTTGSPKEVTKPLMQGFTLTVTSRTMSGEPVDIAHLRQNDRFLVVIEGAADDHDLHHCVIADMLPAGWEIEGLAKGASNDDDSDESKDNGGFSFLGETSVTRSVSLQDDRFIAAFDLHGDRMANANKEGALKASEFRLAYIVRAVTPGHFLRPETIVQDRYRPTLTARSAAGTTDIATR</sequence>
<dbReference type="InterPro" id="IPR051802">
    <property type="entry name" value="YfhM-like"/>
</dbReference>
<dbReference type="SUPFAM" id="SSF48239">
    <property type="entry name" value="Terpenoid cyclases/Protein prenyltransferases"/>
    <property type="match status" value="1"/>
</dbReference>
<dbReference type="Pfam" id="PF11974">
    <property type="entry name" value="bMG3"/>
    <property type="match status" value="1"/>
</dbReference>
<evidence type="ECO:0000313" key="7">
    <source>
        <dbReference type="Proteomes" id="UP000664771"/>
    </source>
</evidence>
<feature type="domain" description="Alpha-2-macroglobulin bait region" evidence="4">
    <location>
        <begin position="743"/>
        <end position="887"/>
    </location>
</feature>
<dbReference type="InterPro" id="IPR041462">
    <property type="entry name" value="Bact_A2M_MG6"/>
</dbReference>
<accession>A0ABS3LX22</accession>
<dbReference type="Gene3D" id="1.50.10.20">
    <property type="match status" value="1"/>
</dbReference>
<comment type="similarity">
    <text evidence="1">Belongs to the protease inhibitor I39 (alpha-2-macroglobulin) family. Bacterial alpha-2-macroglobulin subfamily.</text>
</comment>
<organism evidence="6 7">
    <name type="scientific">Acetobacter sacchari</name>
    <dbReference type="NCBI Taxonomy" id="2661687"/>
    <lineage>
        <taxon>Bacteria</taxon>
        <taxon>Pseudomonadati</taxon>
        <taxon>Pseudomonadota</taxon>
        <taxon>Alphaproteobacteria</taxon>
        <taxon>Acetobacterales</taxon>
        <taxon>Acetobacteraceae</taxon>
        <taxon>Acetobacter</taxon>
    </lineage>
</organism>
<feature type="domain" description="Alpha-2-macroglobulin" evidence="5">
    <location>
        <begin position="948"/>
        <end position="1036"/>
    </location>
</feature>
<dbReference type="InterPro" id="IPR021868">
    <property type="entry name" value="Alpha_2_Macroglob_MG3"/>
</dbReference>
<keyword evidence="2 3" id="KW-0732">Signal</keyword>
<name>A0ABS3LX22_9PROT</name>
<dbReference type="InterPro" id="IPR041203">
    <property type="entry name" value="Bact_A2M_MG5"/>
</dbReference>
<evidence type="ECO:0000313" key="6">
    <source>
        <dbReference type="EMBL" id="MBO1360470.1"/>
    </source>
</evidence>
<dbReference type="InterPro" id="IPR011625">
    <property type="entry name" value="A2M_N_BRD"/>
</dbReference>
<feature type="chain" id="PRO_5045323516" evidence="3">
    <location>
        <begin position="22"/>
        <end position="1660"/>
    </location>
</feature>
<dbReference type="SMART" id="SM01360">
    <property type="entry name" value="A2M"/>
    <property type="match status" value="1"/>
</dbReference>
<dbReference type="Pfam" id="PF00207">
    <property type="entry name" value="A2M"/>
    <property type="match status" value="1"/>
</dbReference>